<sequence>MHPDLQELQEIVVTTAREELLPRFAKTSVDRKLDGSLVTEADIAMQRQLGAALMTRWPKYEFLGEELSAAEQARLLDTPNEGLWCLDPLDGTSNFAAGIPYFATSLALLVGGEAILGLVYDPHRDECFTAEKGRGAWLNGEPLGSRHYKRTLSEGIGLIDFKRLPSELAAKLVHKPPYSSQRSFGSSALDWCWIASDRCHVYLHGRQMLWDYAAGRLILEEAGGHSVTFEGEAVLRPELRPRSVAAALSEELFREWVAWLGIQVN</sequence>
<comment type="similarity">
    <text evidence="1">Belongs to the inositol monophosphatase superfamily.</text>
</comment>
<keyword evidence="2 4" id="KW-0479">Metal-binding</keyword>
<evidence type="ECO:0000256" key="2">
    <source>
        <dbReference type="ARBA" id="ARBA00022723"/>
    </source>
</evidence>
<dbReference type="PRINTS" id="PR00377">
    <property type="entry name" value="IMPHPHTASES"/>
</dbReference>
<dbReference type="InterPro" id="IPR020550">
    <property type="entry name" value="Inositol_monophosphatase_CS"/>
</dbReference>
<dbReference type="PANTHER" id="PTHR20854">
    <property type="entry name" value="INOSITOL MONOPHOSPHATASE"/>
    <property type="match status" value="1"/>
</dbReference>
<dbReference type="PANTHER" id="PTHR20854:SF4">
    <property type="entry name" value="INOSITOL-1-MONOPHOSPHATASE-RELATED"/>
    <property type="match status" value="1"/>
</dbReference>
<dbReference type="GO" id="GO:0006020">
    <property type="term" value="P:inositol metabolic process"/>
    <property type="evidence" value="ECO:0007669"/>
    <property type="project" value="TreeGrafter"/>
</dbReference>
<gene>
    <name evidence="5" type="ORF">CXB65_21450</name>
</gene>
<evidence type="ECO:0000256" key="1">
    <source>
        <dbReference type="ARBA" id="ARBA00009759"/>
    </source>
</evidence>
<dbReference type="InterPro" id="IPR000760">
    <property type="entry name" value="Inositol_monophosphatase-like"/>
</dbReference>
<dbReference type="Gene3D" id="3.30.540.10">
    <property type="entry name" value="Fructose-1,6-Bisphosphatase, subunit A, domain 1"/>
    <property type="match status" value="1"/>
</dbReference>
<dbReference type="GO" id="GO:0008934">
    <property type="term" value="F:inositol monophosphate 1-phosphatase activity"/>
    <property type="evidence" value="ECO:0007669"/>
    <property type="project" value="TreeGrafter"/>
</dbReference>
<dbReference type="GO" id="GO:0046854">
    <property type="term" value="P:phosphatidylinositol phosphate biosynthetic process"/>
    <property type="evidence" value="ECO:0007669"/>
    <property type="project" value="InterPro"/>
</dbReference>
<feature type="binding site" evidence="4">
    <location>
        <position position="65"/>
    </location>
    <ligand>
        <name>Mg(2+)</name>
        <dbReference type="ChEBI" id="CHEBI:18420"/>
        <label>1</label>
        <note>catalytic</note>
    </ligand>
</feature>
<keyword evidence="3 4" id="KW-0460">Magnesium</keyword>
<feature type="binding site" evidence="4">
    <location>
        <position position="90"/>
    </location>
    <ligand>
        <name>Mg(2+)</name>
        <dbReference type="ChEBI" id="CHEBI:18420"/>
        <label>2</label>
    </ligand>
</feature>
<comment type="caution">
    <text evidence="5">The sequence shown here is derived from an EMBL/GenBank/DDBJ whole genome shotgun (WGS) entry which is preliminary data.</text>
</comment>
<dbReference type="CDD" id="cd01637">
    <property type="entry name" value="IMPase_like"/>
    <property type="match status" value="1"/>
</dbReference>
<proteinExistence type="inferred from homology"/>
<name>A0A2N1IN81_9PSED</name>
<reference evidence="5 6" key="1">
    <citation type="submission" date="2017-12" db="EMBL/GenBank/DDBJ databases">
        <title>Isolation and characterization of an aerobic denitrifying Pseudomonas monteilii CY06 from aquaculture ponds.</title>
        <authorList>
            <person name="Ma Q."/>
            <person name="Cai Y."/>
            <person name="He Z."/>
        </authorList>
    </citation>
    <scope>NUCLEOTIDE SEQUENCE [LARGE SCALE GENOMIC DNA]</scope>
    <source>
        <strain evidence="5 6">CY06</strain>
    </source>
</reference>
<dbReference type="Proteomes" id="UP000233399">
    <property type="component" value="Unassembled WGS sequence"/>
</dbReference>
<dbReference type="SUPFAM" id="SSF56655">
    <property type="entry name" value="Carbohydrate phosphatase"/>
    <property type="match status" value="1"/>
</dbReference>
<dbReference type="Gene3D" id="3.40.190.80">
    <property type="match status" value="1"/>
</dbReference>
<evidence type="ECO:0000313" key="5">
    <source>
        <dbReference type="EMBL" id="PKI19692.1"/>
    </source>
</evidence>
<dbReference type="PROSITE" id="PS00630">
    <property type="entry name" value="IMP_2"/>
    <property type="match status" value="1"/>
</dbReference>
<feature type="binding site" evidence="4">
    <location>
        <position position="211"/>
    </location>
    <ligand>
        <name>Mg(2+)</name>
        <dbReference type="ChEBI" id="CHEBI:18420"/>
        <label>1</label>
        <note>catalytic</note>
    </ligand>
</feature>
<comment type="cofactor">
    <cofactor evidence="4">
        <name>Mg(2+)</name>
        <dbReference type="ChEBI" id="CHEBI:18420"/>
    </cofactor>
</comment>
<evidence type="ECO:0000256" key="3">
    <source>
        <dbReference type="ARBA" id="ARBA00022842"/>
    </source>
</evidence>
<protein>
    <submittedName>
        <fullName evidence="5">Inositol monophosphatase</fullName>
    </submittedName>
</protein>
<feature type="binding site" evidence="4">
    <location>
        <position position="87"/>
    </location>
    <ligand>
        <name>Mg(2+)</name>
        <dbReference type="ChEBI" id="CHEBI:18420"/>
        <label>1</label>
        <note>catalytic</note>
    </ligand>
</feature>
<dbReference type="Pfam" id="PF00459">
    <property type="entry name" value="Inositol_P"/>
    <property type="match status" value="1"/>
</dbReference>
<dbReference type="GO" id="GO:0046872">
    <property type="term" value="F:metal ion binding"/>
    <property type="evidence" value="ECO:0007669"/>
    <property type="project" value="UniProtKB-KW"/>
</dbReference>
<organism evidence="5 6">
    <name type="scientific">Pseudomonas monteilii</name>
    <dbReference type="NCBI Taxonomy" id="76759"/>
    <lineage>
        <taxon>Bacteria</taxon>
        <taxon>Pseudomonadati</taxon>
        <taxon>Pseudomonadota</taxon>
        <taxon>Gammaproteobacteria</taxon>
        <taxon>Pseudomonadales</taxon>
        <taxon>Pseudomonadaceae</taxon>
        <taxon>Pseudomonas</taxon>
    </lineage>
</organism>
<dbReference type="EMBL" id="PJCG01000052">
    <property type="protein sequence ID" value="PKI19692.1"/>
    <property type="molecule type" value="Genomic_DNA"/>
</dbReference>
<evidence type="ECO:0000313" key="6">
    <source>
        <dbReference type="Proteomes" id="UP000233399"/>
    </source>
</evidence>
<feature type="binding site" evidence="4">
    <location>
        <position position="89"/>
    </location>
    <ligand>
        <name>Mg(2+)</name>
        <dbReference type="ChEBI" id="CHEBI:18420"/>
        <label>1</label>
        <note>catalytic</note>
    </ligand>
</feature>
<evidence type="ECO:0000256" key="4">
    <source>
        <dbReference type="PIRSR" id="PIRSR600760-2"/>
    </source>
</evidence>
<dbReference type="GO" id="GO:0007165">
    <property type="term" value="P:signal transduction"/>
    <property type="evidence" value="ECO:0007669"/>
    <property type="project" value="TreeGrafter"/>
</dbReference>
<dbReference type="AlphaFoldDB" id="A0A2N1IN81"/>
<accession>A0A2N1IN81</accession>